<name>A0A2P2MRJ3_RHIMU</name>
<dbReference type="EMBL" id="GGEC01052346">
    <property type="protein sequence ID" value="MBX32830.1"/>
    <property type="molecule type" value="Transcribed_RNA"/>
</dbReference>
<protein>
    <submittedName>
        <fullName evidence="1">Uncharacterized protein LOC8285801</fullName>
    </submittedName>
</protein>
<reference evidence="2" key="1">
    <citation type="submission" date="2018-02" db="EMBL/GenBank/DDBJ databases">
        <title>Rhizophora mucronata_Transcriptome.</title>
        <authorList>
            <person name="Meera S.P."/>
            <person name="Sreeshan A."/>
            <person name="Augustine A."/>
        </authorList>
    </citation>
    <scope>NUCLEOTIDE SEQUENCE</scope>
    <source>
        <tissue evidence="2">Leaf</tissue>
    </source>
</reference>
<evidence type="ECO:0000313" key="2">
    <source>
        <dbReference type="EMBL" id="MBX32832.1"/>
    </source>
</evidence>
<accession>A0A2P2MRJ3</accession>
<proteinExistence type="predicted"/>
<dbReference type="EMBL" id="GGEC01052348">
    <property type="protein sequence ID" value="MBX32832.1"/>
    <property type="molecule type" value="Transcribed_RNA"/>
</dbReference>
<dbReference type="AlphaFoldDB" id="A0A2P2MRJ3"/>
<evidence type="ECO:0000313" key="1">
    <source>
        <dbReference type="EMBL" id="MBX32830.1"/>
    </source>
</evidence>
<sequence length="89" mass="9602">MSNTSSSDSQSSIKSSSRFRNLLTSILDGNTFRSASACSTLKILSLQKESSWSSSCHIVFNQYMLRIVSSSTSGNATLSSKRGESHLST</sequence>
<organism evidence="2">
    <name type="scientific">Rhizophora mucronata</name>
    <name type="common">Asiatic mangrove</name>
    <dbReference type="NCBI Taxonomy" id="61149"/>
    <lineage>
        <taxon>Eukaryota</taxon>
        <taxon>Viridiplantae</taxon>
        <taxon>Streptophyta</taxon>
        <taxon>Embryophyta</taxon>
        <taxon>Tracheophyta</taxon>
        <taxon>Spermatophyta</taxon>
        <taxon>Magnoliopsida</taxon>
        <taxon>eudicotyledons</taxon>
        <taxon>Gunneridae</taxon>
        <taxon>Pentapetalae</taxon>
        <taxon>rosids</taxon>
        <taxon>fabids</taxon>
        <taxon>Malpighiales</taxon>
        <taxon>Rhizophoraceae</taxon>
        <taxon>Rhizophora</taxon>
    </lineage>
</organism>